<protein>
    <submittedName>
        <fullName evidence="1">Uncharacterized protein</fullName>
    </submittedName>
</protein>
<dbReference type="Proteomes" id="UP000824225">
    <property type="component" value="Unassembled WGS sequence"/>
</dbReference>
<evidence type="ECO:0000313" key="2">
    <source>
        <dbReference type="Proteomes" id="UP000824225"/>
    </source>
</evidence>
<dbReference type="EMBL" id="DXAN01000026">
    <property type="protein sequence ID" value="HJA09170.1"/>
    <property type="molecule type" value="Genomic_DNA"/>
</dbReference>
<gene>
    <name evidence="1" type="ORF">H9962_08290</name>
</gene>
<comment type="caution">
    <text evidence="1">The sequence shown here is derived from an EMBL/GenBank/DDBJ whole genome shotgun (WGS) entry which is preliminary data.</text>
</comment>
<evidence type="ECO:0000313" key="1">
    <source>
        <dbReference type="EMBL" id="HJA09170.1"/>
    </source>
</evidence>
<proteinExistence type="predicted"/>
<accession>A0A9D2HG22</accession>
<name>A0A9D2HG22_9BACT</name>
<organism evidence="1 2">
    <name type="scientific">Candidatus Mailhella merdigallinarum</name>
    <dbReference type="NCBI Taxonomy" id="2838658"/>
    <lineage>
        <taxon>Bacteria</taxon>
        <taxon>Pseudomonadati</taxon>
        <taxon>Thermodesulfobacteriota</taxon>
        <taxon>Desulfovibrionia</taxon>
        <taxon>Desulfovibrionales</taxon>
        <taxon>Desulfovibrionaceae</taxon>
        <taxon>Mailhella</taxon>
    </lineage>
</organism>
<dbReference type="AlphaFoldDB" id="A0A9D2HG22"/>
<reference evidence="1" key="1">
    <citation type="journal article" date="2021" name="PeerJ">
        <title>Extensive microbial diversity within the chicken gut microbiome revealed by metagenomics and culture.</title>
        <authorList>
            <person name="Gilroy R."/>
            <person name="Ravi A."/>
            <person name="Getino M."/>
            <person name="Pursley I."/>
            <person name="Horton D.L."/>
            <person name="Alikhan N.F."/>
            <person name="Baker D."/>
            <person name="Gharbi K."/>
            <person name="Hall N."/>
            <person name="Watson M."/>
            <person name="Adriaenssens E.M."/>
            <person name="Foster-Nyarko E."/>
            <person name="Jarju S."/>
            <person name="Secka A."/>
            <person name="Antonio M."/>
            <person name="Oren A."/>
            <person name="Chaudhuri R.R."/>
            <person name="La Ragione R."/>
            <person name="Hildebrand F."/>
            <person name="Pallen M.J."/>
        </authorList>
    </citation>
    <scope>NUCLEOTIDE SEQUENCE</scope>
    <source>
        <strain evidence="1">CHK186-16707</strain>
    </source>
</reference>
<reference evidence="1" key="2">
    <citation type="submission" date="2021-04" db="EMBL/GenBank/DDBJ databases">
        <authorList>
            <person name="Gilroy R."/>
        </authorList>
    </citation>
    <scope>NUCLEOTIDE SEQUENCE</scope>
    <source>
        <strain evidence="1">CHK186-16707</strain>
    </source>
</reference>
<sequence length="251" mass="27634">MRGSDALRALLKDECDLHKAASLIAARGDRDAELRLFAVRCVRQVQSLMPSPYLSEMIDAAERYALGEISSDEARELYGHLVHSLNLLSELQKQGVSCAAFLGVSAVASLFHDTPSVATDTAEAVRELVKEVEKTKPVNAAWQAHEQMLSIQLQDFEAMFCQAETEHTRPEPVVPCMAEGDGEYCPRTSSPQAFDSILIEELDAAWLRVVGEMSWAGNLLSTPQLRDSALKLTQVRQEMNLVPLSFVAAMS</sequence>